<dbReference type="RefSeq" id="WP_091518264.1">
    <property type="nucleotide sequence ID" value="NZ_LT629772.1"/>
</dbReference>
<keyword evidence="1" id="KW-0812">Transmembrane</keyword>
<accession>A0A1H1MHF1</accession>
<protein>
    <submittedName>
        <fullName evidence="2">Uncharacterized protein</fullName>
    </submittedName>
</protein>
<dbReference type="EMBL" id="LT629772">
    <property type="protein sequence ID" value="SDR86042.1"/>
    <property type="molecule type" value="Genomic_DNA"/>
</dbReference>
<name>A0A1H1MHF1_9ACTN</name>
<keyword evidence="1" id="KW-1133">Transmembrane helix</keyword>
<proteinExistence type="predicted"/>
<keyword evidence="3" id="KW-1185">Reference proteome</keyword>
<dbReference type="STRING" id="630515.SAMN04489812_0133"/>
<feature type="transmembrane region" description="Helical" evidence="1">
    <location>
        <begin position="58"/>
        <end position="78"/>
    </location>
</feature>
<feature type="transmembrane region" description="Helical" evidence="1">
    <location>
        <begin position="28"/>
        <end position="52"/>
    </location>
</feature>
<organism evidence="2 3">
    <name type="scientific">Microlunatus soli</name>
    <dbReference type="NCBI Taxonomy" id="630515"/>
    <lineage>
        <taxon>Bacteria</taxon>
        <taxon>Bacillati</taxon>
        <taxon>Actinomycetota</taxon>
        <taxon>Actinomycetes</taxon>
        <taxon>Propionibacteriales</taxon>
        <taxon>Propionibacteriaceae</taxon>
        <taxon>Microlunatus</taxon>
    </lineage>
</organism>
<evidence type="ECO:0000313" key="3">
    <source>
        <dbReference type="Proteomes" id="UP000199103"/>
    </source>
</evidence>
<dbReference type="AlphaFoldDB" id="A0A1H1MHF1"/>
<sequence length="111" mass="11641">MSDSQIGQRGDRDALDHRDRRNAGRLGLVLRCGTVAAVVVIIIGTFAVPLGAASTGRWLQRAGMMIMVGTPVGGLISLAIGFRTAGTRRYLILIAVILALIALTATGVVRT</sequence>
<feature type="transmembrane region" description="Helical" evidence="1">
    <location>
        <begin position="90"/>
        <end position="109"/>
    </location>
</feature>
<reference evidence="2 3" key="1">
    <citation type="submission" date="2016-10" db="EMBL/GenBank/DDBJ databases">
        <authorList>
            <person name="de Groot N.N."/>
        </authorList>
    </citation>
    <scope>NUCLEOTIDE SEQUENCE [LARGE SCALE GENOMIC DNA]</scope>
    <source>
        <strain evidence="2 3">DSM 21800</strain>
    </source>
</reference>
<evidence type="ECO:0000256" key="1">
    <source>
        <dbReference type="SAM" id="Phobius"/>
    </source>
</evidence>
<evidence type="ECO:0000313" key="2">
    <source>
        <dbReference type="EMBL" id="SDR86042.1"/>
    </source>
</evidence>
<dbReference type="Proteomes" id="UP000199103">
    <property type="component" value="Chromosome I"/>
</dbReference>
<keyword evidence="1" id="KW-0472">Membrane</keyword>
<gene>
    <name evidence="2" type="ORF">SAMN04489812_0133</name>
</gene>